<name>A0A4Q5KWM2_9GAMM</name>
<evidence type="ECO:0000313" key="3">
    <source>
        <dbReference type="Proteomes" id="UP000294063"/>
    </source>
</evidence>
<dbReference type="AlphaFoldDB" id="A0A4Q5KWM2"/>
<dbReference type="RefSeq" id="WP_130066367.1">
    <property type="nucleotide sequence ID" value="NZ_SEZK01000004.1"/>
</dbReference>
<dbReference type="EMBL" id="SEZN01000006">
    <property type="protein sequence ID" value="RYU65837.1"/>
    <property type="molecule type" value="Genomic_DNA"/>
</dbReference>
<dbReference type="EMBL" id="SEZK01000004">
    <property type="protein sequence ID" value="RYU53330.1"/>
    <property type="molecule type" value="Genomic_DNA"/>
</dbReference>
<dbReference type="Proteomes" id="UP000294166">
    <property type="component" value="Unassembled WGS sequence"/>
</dbReference>
<sequence>MATEVGFLFCKSCDGRANVLEFGGQKVGTFYTKCECGINQGGGIARQEFIKANMVKTVSEYEENRLQKPLITVVEPLKTVIETVPETENLELTVIDNENNQLETVIEPSETVIETVNNPHGKGFIAMCVGLGTAFGLCVGYKLGVARG</sequence>
<comment type="caution">
    <text evidence="1">The sequence shown here is derived from an EMBL/GenBank/DDBJ whole genome shotgun (WGS) entry which is preliminary data.</text>
</comment>
<organism evidence="1 3">
    <name type="scientific">Aliivibrio finisterrensis</name>
    <dbReference type="NCBI Taxonomy" id="511998"/>
    <lineage>
        <taxon>Bacteria</taxon>
        <taxon>Pseudomonadati</taxon>
        <taxon>Pseudomonadota</taxon>
        <taxon>Gammaproteobacteria</taxon>
        <taxon>Vibrionales</taxon>
        <taxon>Vibrionaceae</taxon>
        <taxon>Aliivibrio</taxon>
    </lineage>
</organism>
<evidence type="ECO:0000313" key="2">
    <source>
        <dbReference type="EMBL" id="RYU65837.1"/>
    </source>
</evidence>
<evidence type="ECO:0000313" key="1">
    <source>
        <dbReference type="EMBL" id="RYU53330.1"/>
    </source>
</evidence>
<protein>
    <submittedName>
        <fullName evidence="1">Uncharacterized protein</fullName>
    </submittedName>
</protein>
<accession>A0A4Q5KWM2</accession>
<gene>
    <name evidence="2" type="ORF">ERW53_04685</name>
    <name evidence="1" type="ORF">ERW57_04165</name>
</gene>
<dbReference type="Proteomes" id="UP000294063">
    <property type="component" value="Unassembled WGS sequence"/>
</dbReference>
<evidence type="ECO:0000313" key="4">
    <source>
        <dbReference type="Proteomes" id="UP000294166"/>
    </source>
</evidence>
<keyword evidence="4" id="KW-1185">Reference proteome</keyword>
<proteinExistence type="predicted"/>
<reference evidence="3 4" key="1">
    <citation type="submission" date="2019-02" db="EMBL/GenBank/DDBJ databases">
        <title>Genome sequences of Aliivibrio finisterrensis strains from farmed Atlantic salmon.</title>
        <authorList>
            <person name="Bowman J.P."/>
        </authorList>
    </citation>
    <scope>NUCLEOTIDE SEQUENCE [LARGE SCALE GENOMIC DNA]</scope>
    <source>
        <strain evidence="2 4">A21</strain>
        <strain evidence="1 3">A46</strain>
    </source>
</reference>